<dbReference type="GO" id="GO:0005524">
    <property type="term" value="F:ATP binding"/>
    <property type="evidence" value="ECO:0007669"/>
    <property type="project" value="InterPro"/>
</dbReference>
<dbReference type="SUPFAM" id="SSF56112">
    <property type="entry name" value="Protein kinase-like (PK-like)"/>
    <property type="match status" value="1"/>
</dbReference>
<dbReference type="InterPro" id="IPR001245">
    <property type="entry name" value="Ser-Thr/Tyr_kinase_cat_dom"/>
</dbReference>
<dbReference type="STRING" id="33097.A0A150GZD1"/>
<dbReference type="AlphaFoldDB" id="A0A150GZD1"/>
<gene>
    <name evidence="3" type="ORF">GPECTOR_3g285</name>
</gene>
<dbReference type="Pfam" id="PF07714">
    <property type="entry name" value="PK_Tyr_Ser-Thr"/>
    <property type="match status" value="2"/>
</dbReference>
<keyword evidence="4" id="KW-1185">Reference proteome</keyword>
<dbReference type="GO" id="GO:0004674">
    <property type="term" value="F:protein serine/threonine kinase activity"/>
    <property type="evidence" value="ECO:0007669"/>
    <property type="project" value="TreeGrafter"/>
</dbReference>
<name>A0A150GZD1_GONPE</name>
<dbReference type="Gene3D" id="1.10.510.10">
    <property type="entry name" value="Transferase(Phosphotransferase) domain 1"/>
    <property type="match status" value="2"/>
</dbReference>
<evidence type="ECO:0000313" key="4">
    <source>
        <dbReference type="Proteomes" id="UP000075714"/>
    </source>
</evidence>
<dbReference type="Proteomes" id="UP000075714">
    <property type="component" value="Unassembled WGS sequence"/>
</dbReference>
<evidence type="ECO:0000259" key="2">
    <source>
        <dbReference type="PROSITE" id="PS50011"/>
    </source>
</evidence>
<dbReference type="InterPro" id="IPR051681">
    <property type="entry name" value="Ser/Thr_Kinases-Pseudokinases"/>
</dbReference>
<dbReference type="OrthoDB" id="549390at2759"/>
<dbReference type="PANTHER" id="PTHR44329">
    <property type="entry name" value="SERINE/THREONINE-PROTEIN KINASE TNNI3K-RELATED"/>
    <property type="match status" value="1"/>
</dbReference>
<feature type="domain" description="Protein kinase" evidence="2">
    <location>
        <begin position="423"/>
        <end position="747"/>
    </location>
</feature>
<proteinExistence type="predicted"/>
<reference evidence="4" key="1">
    <citation type="journal article" date="2016" name="Nat. Commun.">
        <title>The Gonium pectorale genome demonstrates co-option of cell cycle regulation during the evolution of multicellularity.</title>
        <authorList>
            <person name="Hanschen E.R."/>
            <person name="Marriage T.N."/>
            <person name="Ferris P.J."/>
            <person name="Hamaji T."/>
            <person name="Toyoda A."/>
            <person name="Fujiyama A."/>
            <person name="Neme R."/>
            <person name="Noguchi H."/>
            <person name="Minakuchi Y."/>
            <person name="Suzuki M."/>
            <person name="Kawai-Toyooka H."/>
            <person name="Smith D.R."/>
            <person name="Sparks H."/>
            <person name="Anderson J."/>
            <person name="Bakaric R."/>
            <person name="Luria V."/>
            <person name="Karger A."/>
            <person name="Kirschner M.W."/>
            <person name="Durand P.M."/>
            <person name="Michod R.E."/>
            <person name="Nozaki H."/>
            <person name="Olson B.J."/>
        </authorList>
    </citation>
    <scope>NUCLEOTIDE SEQUENCE [LARGE SCALE GENOMIC DNA]</scope>
    <source>
        <strain evidence="4">NIES-2863</strain>
    </source>
</reference>
<protein>
    <recommendedName>
        <fullName evidence="2">Protein kinase domain-containing protein</fullName>
    </recommendedName>
</protein>
<dbReference type="Gene3D" id="3.30.200.20">
    <property type="entry name" value="Phosphorylase Kinase, domain 1"/>
    <property type="match status" value="1"/>
</dbReference>
<comment type="caution">
    <text evidence="3">The sequence shown here is derived from an EMBL/GenBank/DDBJ whole genome shotgun (WGS) entry which is preliminary data.</text>
</comment>
<dbReference type="InterPro" id="IPR011009">
    <property type="entry name" value="Kinase-like_dom_sf"/>
</dbReference>
<feature type="region of interest" description="Disordered" evidence="1">
    <location>
        <begin position="59"/>
        <end position="96"/>
    </location>
</feature>
<dbReference type="PROSITE" id="PS50011">
    <property type="entry name" value="PROTEIN_KINASE_DOM"/>
    <property type="match status" value="1"/>
</dbReference>
<dbReference type="InterPro" id="IPR000719">
    <property type="entry name" value="Prot_kinase_dom"/>
</dbReference>
<evidence type="ECO:0000313" key="3">
    <source>
        <dbReference type="EMBL" id="KXZ55134.1"/>
    </source>
</evidence>
<dbReference type="EMBL" id="LSYV01000004">
    <property type="protein sequence ID" value="KXZ55134.1"/>
    <property type="molecule type" value="Genomic_DNA"/>
</dbReference>
<sequence>MAKKESAGVEEAAVALPTQGAALSPFCTGAALGVTWSEVCDVNPAVAVACERQPSERPLVKVSRPSPRDLNATNPLAYDTISASPPATGASHTRKRSSLDAPAACTGLAAAAGPQAAMAVHPPRAEGSVPDLRCLTADQLVRLCRPEELTADLAGMNVIGQGSGSVVCQAAWRGARVAVKFTSSPSLDPGSSAIIRQALVSKALAHPNVLQHFSVRCCRLAAPGAPSVRHSDSNLGSSSGGAEGAAMTAMDGNGTSAIAPVSGQPSRRAGDEALVPMASSSAPASSAINACEPPDAALLHLSAEATAQQVGTDVARGRQALVCDLATGTAATSPKAALGKRQQQQLVAADNGHRHLRCPASANSDRGATHVATCPRALQLAAGPTTSEPPNAALPACQGASEADCTAMSRELKAPVPTSVANRALAEPAGLAATTAVPAAANGATTGVSSPASLSFNSHEGFGNPLGGLRHALSLPHVAALVKARDGEYLTCIIMEYADKSNLQTALQRGLFVDTRVWSRRVALRAALRTALEVASALQHLHSRHIVHGALRPGNVVLKSSILDRRGFTAKVTNFSLARICGGDIKSAAEPFSAAAPCGAPPNGASDRVQCGCASGSNGSSGAGASGGESGAGCGGSGSIGDGMATTPAALAALPFLSPEQLRGAAGKPADVYAFGVCLYAILTSQMPYNGMALGDVVCGVIDGSLRPAWPQTTDLPPAAQELCARCWDSDPRVRPTFTQICAHIQAIEQAVRRQARTLAQAQAHGEVVHDSGSLGQAGIAAAVTTGGGPGAAVQTL</sequence>
<dbReference type="PANTHER" id="PTHR44329:SF214">
    <property type="entry name" value="PROTEIN KINASE DOMAIN-CONTAINING PROTEIN"/>
    <property type="match status" value="1"/>
</dbReference>
<organism evidence="3 4">
    <name type="scientific">Gonium pectorale</name>
    <name type="common">Green alga</name>
    <dbReference type="NCBI Taxonomy" id="33097"/>
    <lineage>
        <taxon>Eukaryota</taxon>
        <taxon>Viridiplantae</taxon>
        <taxon>Chlorophyta</taxon>
        <taxon>core chlorophytes</taxon>
        <taxon>Chlorophyceae</taxon>
        <taxon>CS clade</taxon>
        <taxon>Chlamydomonadales</taxon>
        <taxon>Volvocaceae</taxon>
        <taxon>Gonium</taxon>
    </lineage>
</organism>
<evidence type="ECO:0000256" key="1">
    <source>
        <dbReference type="SAM" id="MobiDB-lite"/>
    </source>
</evidence>
<accession>A0A150GZD1</accession>